<evidence type="ECO:0000313" key="3">
    <source>
        <dbReference type="Proteomes" id="UP000076532"/>
    </source>
</evidence>
<organism evidence="2 3">
    <name type="scientific">Athelia psychrophila</name>
    <dbReference type="NCBI Taxonomy" id="1759441"/>
    <lineage>
        <taxon>Eukaryota</taxon>
        <taxon>Fungi</taxon>
        <taxon>Dikarya</taxon>
        <taxon>Basidiomycota</taxon>
        <taxon>Agaricomycotina</taxon>
        <taxon>Agaricomycetes</taxon>
        <taxon>Agaricomycetidae</taxon>
        <taxon>Atheliales</taxon>
        <taxon>Atheliaceae</taxon>
        <taxon>Athelia</taxon>
    </lineage>
</organism>
<gene>
    <name evidence="2" type="ORF">FIBSPDRAFT_874574</name>
</gene>
<proteinExistence type="predicted"/>
<protein>
    <submittedName>
        <fullName evidence="2">Uncharacterized protein</fullName>
    </submittedName>
</protein>
<dbReference type="Proteomes" id="UP000076532">
    <property type="component" value="Unassembled WGS sequence"/>
</dbReference>
<keyword evidence="3" id="KW-1185">Reference proteome</keyword>
<reference evidence="2 3" key="1">
    <citation type="journal article" date="2016" name="Mol. Biol. Evol.">
        <title>Comparative Genomics of Early-Diverging Mushroom-Forming Fungi Provides Insights into the Origins of Lignocellulose Decay Capabilities.</title>
        <authorList>
            <person name="Nagy L.G."/>
            <person name="Riley R."/>
            <person name="Tritt A."/>
            <person name="Adam C."/>
            <person name="Daum C."/>
            <person name="Floudas D."/>
            <person name="Sun H."/>
            <person name="Yadav J.S."/>
            <person name="Pangilinan J."/>
            <person name="Larsson K.H."/>
            <person name="Matsuura K."/>
            <person name="Barry K."/>
            <person name="Labutti K."/>
            <person name="Kuo R."/>
            <person name="Ohm R.A."/>
            <person name="Bhattacharya S.S."/>
            <person name="Shirouzu T."/>
            <person name="Yoshinaga Y."/>
            <person name="Martin F.M."/>
            <person name="Grigoriev I.V."/>
            <person name="Hibbett D.S."/>
        </authorList>
    </citation>
    <scope>NUCLEOTIDE SEQUENCE [LARGE SCALE GENOMIC DNA]</scope>
    <source>
        <strain evidence="2 3">CBS 109695</strain>
    </source>
</reference>
<accession>A0A165XEC1</accession>
<dbReference type="OrthoDB" id="9988102at2759"/>
<evidence type="ECO:0000313" key="2">
    <source>
        <dbReference type="EMBL" id="KZP08463.1"/>
    </source>
</evidence>
<dbReference type="AlphaFoldDB" id="A0A165XEC1"/>
<name>A0A165XEC1_9AGAM</name>
<dbReference type="EMBL" id="KV417721">
    <property type="protein sequence ID" value="KZP08463.1"/>
    <property type="molecule type" value="Genomic_DNA"/>
</dbReference>
<sequence>MGASPRSSLAADVPCSPTSPAGPQTGGRCPSAELGKRVRWVFSILPPSSAEGFTSDFAAAVNNKYYI</sequence>
<feature type="region of interest" description="Disordered" evidence="1">
    <location>
        <begin position="1"/>
        <end position="29"/>
    </location>
</feature>
<evidence type="ECO:0000256" key="1">
    <source>
        <dbReference type="SAM" id="MobiDB-lite"/>
    </source>
</evidence>